<feature type="domain" description="C2H2-type" evidence="10">
    <location>
        <begin position="543"/>
        <end position="566"/>
    </location>
</feature>
<dbReference type="PANTHER" id="PTHR24379">
    <property type="entry name" value="KRAB AND ZINC FINGER DOMAIN-CONTAINING"/>
    <property type="match status" value="1"/>
</dbReference>
<dbReference type="PROSITE" id="PS50157">
    <property type="entry name" value="ZINC_FINGER_C2H2_2"/>
    <property type="match status" value="27"/>
</dbReference>
<evidence type="ECO:0000259" key="10">
    <source>
        <dbReference type="PROSITE" id="PS50157"/>
    </source>
</evidence>
<evidence type="ECO:0000256" key="1">
    <source>
        <dbReference type="ARBA" id="ARBA00004123"/>
    </source>
</evidence>
<keyword evidence="3" id="KW-0677">Repeat</keyword>
<feature type="domain" description="C2H2-type" evidence="10">
    <location>
        <begin position="656"/>
        <end position="683"/>
    </location>
</feature>
<dbReference type="EMBL" id="JACKWZ010000041">
    <property type="protein sequence ID" value="KAF9419627.1"/>
    <property type="molecule type" value="Genomic_DNA"/>
</dbReference>
<evidence type="ECO:0000256" key="6">
    <source>
        <dbReference type="ARBA" id="ARBA00023015"/>
    </source>
</evidence>
<keyword evidence="5" id="KW-0862">Zinc</keyword>
<feature type="domain" description="C2H2-type" evidence="10">
    <location>
        <begin position="1397"/>
        <end position="1425"/>
    </location>
</feature>
<keyword evidence="4 9" id="KW-0863">Zinc-finger</keyword>
<feature type="domain" description="C2H2-type" evidence="10">
    <location>
        <begin position="627"/>
        <end position="655"/>
    </location>
</feature>
<feature type="domain" description="C2H2-type" evidence="10">
    <location>
        <begin position="216"/>
        <end position="244"/>
    </location>
</feature>
<dbReference type="PROSITE" id="PS00028">
    <property type="entry name" value="ZINC_FINGER_C2H2_1"/>
    <property type="match status" value="27"/>
</dbReference>
<feature type="domain" description="C2H2-type" evidence="10">
    <location>
        <begin position="746"/>
        <end position="773"/>
    </location>
</feature>
<feature type="domain" description="C2H2-type" evidence="10">
    <location>
        <begin position="896"/>
        <end position="924"/>
    </location>
</feature>
<dbReference type="FunFam" id="3.30.160.60:FF:000012">
    <property type="entry name" value="RB-associated KRAB zinc finger protein-like"/>
    <property type="match status" value="1"/>
</dbReference>
<keyword evidence="7" id="KW-0804">Transcription</keyword>
<feature type="domain" description="C2H2-type" evidence="10">
    <location>
        <begin position="954"/>
        <end position="982"/>
    </location>
</feature>
<dbReference type="Gene3D" id="3.30.160.60">
    <property type="entry name" value="Classic Zinc Finger"/>
    <property type="match status" value="15"/>
</dbReference>
<feature type="domain" description="C2H2-type" evidence="10">
    <location>
        <begin position="684"/>
        <end position="711"/>
    </location>
</feature>
<feature type="domain" description="C2H2-type" evidence="10">
    <location>
        <begin position="67"/>
        <end position="94"/>
    </location>
</feature>
<evidence type="ECO:0000256" key="8">
    <source>
        <dbReference type="ARBA" id="ARBA00023242"/>
    </source>
</evidence>
<feature type="domain" description="C2H2-type" evidence="10">
    <location>
        <begin position="1541"/>
        <end position="1568"/>
    </location>
</feature>
<comment type="caution">
    <text evidence="11">The sequence shown here is derived from an EMBL/GenBank/DDBJ whole genome shotgun (WGS) entry which is preliminary data.</text>
</comment>
<dbReference type="PANTHER" id="PTHR24379:SF126">
    <property type="entry name" value="LD25880P"/>
    <property type="match status" value="1"/>
</dbReference>
<keyword evidence="2" id="KW-0479">Metal-binding</keyword>
<dbReference type="InterPro" id="IPR036236">
    <property type="entry name" value="Znf_C2H2_sf"/>
</dbReference>
<feature type="domain" description="C2H2-type" evidence="10">
    <location>
        <begin position="1010"/>
        <end position="1037"/>
    </location>
</feature>
<dbReference type="SMART" id="SM00355">
    <property type="entry name" value="ZnF_C2H2"/>
    <property type="match status" value="37"/>
</dbReference>
<evidence type="ECO:0000313" key="12">
    <source>
        <dbReference type="Proteomes" id="UP000648187"/>
    </source>
</evidence>
<feature type="domain" description="C2H2-type" evidence="10">
    <location>
        <begin position="1426"/>
        <end position="1450"/>
    </location>
</feature>
<dbReference type="Pfam" id="PF00096">
    <property type="entry name" value="zf-C2H2"/>
    <property type="match status" value="5"/>
</dbReference>
<evidence type="ECO:0000256" key="2">
    <source>
        <dbReference type="ARBA" id="ARBA00022723"/>
    </source>
</evidence>
<evidence type="ECO:0000256" key="3">
    <source>
        <dbReference type="ARBA" id="ARBA00022737"/>
    </source>
</evidence>
<organism evidence="11 12">
    <name type="scientific">Spodoptera exigua</name>
    <name type="common">Beet armyworm</name>
    <name type="synonym">Noctua fulgens</name>
    <dbReference type="NCBI Taxonomy" id="7107"/>
    <lineage>
        <taxon>Eukaryota</taxon>
        <taxon>Metazoa</taxon>
        <taxon>Ecdysozoa</taxon>
        <taxon>Arthropoda</taxon>
        <taxon>Hexapoda</taxon>
        <taxon>Insecta</taxon>
        <taxon>Pterygota</taxon>
        <taxon>Neoptera</taxon>
        <taxon>Endopterygota</taxon>
        <taxon>Lepidoptera</taxon>
        <taxon>Glossata</taxon>
        <taxon>Ditrysia</taxon>
        <taxon>Noctuoidea</taxon>
        <taxon>Noctuidae</taxon>
        <taxon>Amphipyrinae</taxon>
        <taxon>Spodoptera</taxon>
    </lineage>
</organism>
<sequence length="1629" mass="191199">MGGELKGRQGTTANDLCAEDYDQAITTTSVDTKQPTAKDKRNIMRNNVIQVLTKSTVMPFRWLKSSYRCFYCYDIFQEASELKLHQATHVGDEIKIQTMRNYWEPVVYIDVSNLSCTLCPESITDLHDLIDHLIGSHHVDYNKDVGTCMVAFKLDNFNVSCLACGANFYTFGPLLHHTNKDHKGTSAILCDICGQHFKDATLLRLHVKSVHENAIYLCTECGEKFDSKSKLKTHQKNSHDMEKKYKCADCSEVFQSIYKRSQHMASEHKNRPQIKCPHCPKTFVFRSMMMTHLRDSHLKFRNHVCGVCGWKAFNSNRLKNHMYKHSGEKNFKCEACDKAFTTKKIMRAHFARMHKNPQPIMQYENPYAGQVTKETYRRTYRNHLRCVEMSVEERRKDQLTSILSIIIQNSTIMPFRWHSGKYMCFYCCSLFVESSKLKDHTNSIHKEIKITEILIRTLYRGGRTKLDVSNLWCVSCECNFRDFQEYLNHISEVHELQLDKEAAQSFSCFQLEDNGMYCLECGQFFQFFGPLLLHTYKYHIEHFLCDICGQGYVGKHNIHNHVKKIHGVKCCKLCNQIFRTQYALTKHIENVHRTDKLKCDICHEILGNRYLKKRHMALVHDCKDEQFVCEYCSKIFTRYNKFLQHKSRVHFKEKNCTCEVCGYKAFNLDCLKRHMVRHNDARPFTCEICNKTFRRKKNLLSHRRLHKADTANNVFGLSPVSNLRRLISIILEYSTIMPFKWYLNRYRCFYCDHTFVHSSELKQHSRNHIDIKLKDYLLKIGTTSRIKWDVSEISCKLCPKPISNYDDFLHHINKCHDVNIDTEIFYRNSYFFNLSDDAMSCLECDEKFKFFAPLLRHVNKYHNKSKKYICDHCGLAFALKGTIKHHLKNKHSSMPTSCNICGENFTTKISLTVHCRKEHKTGKFACDLCSETFESRYARKNHIAILHNVKSMQYPCEICSKIFTTRSILMKHVSGTHLKEKFATCHICGFKGFDLNGLKRHLATHDREIYKCHICHRKFFKNKNYLAHMDKHSKGQINIIPWDKQKPIKIKMRSQSYSHSCGRNHARVRKVALKSTQWVQELYGPFQYSLLPSLSFSYKESLTMLTRRRNTRNSLTATLEPLKPVLALQTDILASILANLTRIGLWWLSDICAIFARCLSYALDDKGFTAASCLYIIKLPGTLTDLASQQSQHTDDQITESPELLCHLRNCVLRWASSLDLCLQCIHLLHEAFLKVHKSAQYPQEYALLRKCQYKGEIQLLTQEYQDMEEKLTEKQRKDDLTRLITVILENSTILPFRWSANKYMCYFCCCSFIDSSKLKQHTIEEHKDAKLRNLLRTLVSRSRVKLDTSEIICKRCNRQFLSFEEFLDHLSLLHELKFKKELTDCLFTFNLSDDGMSCHECGQEFRFFGPLLKHAHKYHNRYKTYLCEICGQGFVAKANVDSHIRNVHSFSSGQCTKCDKVFRNNYALQIHCEKTHKTEMLKCPKCPEILASKYLKKRHLALAHDDKKLQFNCDECNRVFTMKSRLVQHKLRTHLKQKTVACEICGFKVFNNDLLRRHMVRHNDTRPFECEFCKKTFQRKKTLEVHKRIHTNDRRYMCKECGRAFVQVTSWKLHMRVHHAGIEGASWH</sequence>
<dbReference type="SUPFAM" id="SSF57667">
    <property type="entry name" value="beta-beta-alpha zinc fingers"/>
    <property type="match status" value="12"/>
</dbReference>
<feature type="domain" description="C2H2-type" evidence="10">
    <location>
        <begin position="839"/>
        <end position="867"/>
    </location>
</feature>
<feature type="domain" description="C2H2-type" evidence="10">
    <location>
        <begin position="924"/>
        <end position="952"/>
    </location>
</feature>
<feature type="domain" description="C2H2-type" evidence="10">
    <location>
        <begin position="1597"/>
        <end position="1625"/>
    </location>
</feature>
<evidence type="ECO:0000256" key="5">
    <source>
        <dbReference type="ARBA" id="ARBA00022833"/>
    </source>
</evidence>
<dbReference type="GO" id="GO:0008270">
    <property type="term" value="F:zinc ion binding"/>
    <property type="evidence" value="ECO:0007669"/>
    <property type="project" value="UniProtKB-KW"/>
</dbReference>
<feature type="domain" description="C2H2-type" evidence="10">
    <location>
        <begin position="568"/>
        <end position="597"/>
    </location>
</feature>
<dbReference type="Proteomes" id="UP000648187">
    <property type="component" value="Unassembled WGS sequence"/>
</dbReference>
<keyword evidence="6" id="KW-0805">Transcription regulation</keyword>
<dbReference type="FunFam" id="3.30.160.60:FF:000446">
    <property type="entry name" value="Zinc finger protein"/>
    <property type="match status" value="1"/>
</dbReference>
<feature type="domain" description="C2H2-type" evidence="10">
    <location>
        <begin position="1512"/>
        <end position="1540"/>
    </location>
</feature>
<accession>A0A835GMS4</accession>
<feature type="domain" description="C2H2-type" evidence="10">
    <location>
        <begin position="331"/>
        <end position="359"/>
    </location>
</feature>
<name>A0A835GMS4_SPOEX</name>
<dbReference type="FunFam" id="3.30.160.60:FF:000065">
    <property type="entry name" value="B-cell CLL/lymphoma 6, member B"/>
    <property type="match status" value="1"/>
</dbReference>
<feature type="domain" description="C2H2-type" evidence="10">
    <location>
        <begin position="188"/>
        <end position="211"/>
    </location>
</feature>
<feature type="domain" description="C2H2-type" evidence="10">
    <location>
        <begin position="1569"/>
        <end position="1596"/>
    </location>
</feature>
<keyword evidence="12" id="KW-1185">Reference proteome</keyword>
<feature type="domain" description="C2H2-type" evidence="10">
    <location>
        <begin position="274"/>
        <end position="302"/>
    </location>
</feature>
<gene>
    <name evidence="11" type="ORF">HW555_003905</name>
</gene>
<feature type="domain" description="C2H2-type" evidence="10">
    <location>
        <begin position="245"/>
        <end position="272"/>
    </location>
</feature>
<reference evidence="11" key="1">
    <citation type="submission" date="2020-08" db="EMBL/GenBank/DDBJ databases">
        <title>Spodoptera exigua strain:BAW_Kor-Di-RS1 Genome sequencing and assembly.</title>
        <authorList>
            <person name="Kim J."/>
            <person name="Nam H.Y."/>
            <person name="Kwon M."/>
            <person name="Choi J.H."/>
            <person name="Cho S.R."/>
            <person name="Kim G.-H."/>
        </authorList>
    </citation>
    <scope>NUCLEOTIDE SEQUENCE</scope>
    <source>
        <strain evidence="11">BAW_Kor-Di-RS1</strain>
        <tissue evidence="11">Whole-body</tissue>
    </source>
</reference>
<feature type="domain" description="C2H2-type" evidence="10">
    <location>
        <begin position="303"/>
        <end position="330"/>
    </location>
</feature>
<feature type="domain" description="C2H2-type" evidence="10">
    <location>
        <begin position="422"/>
        <end position="450"/>
    </location>
</feature>
<evidence type="ECO:0000256" key="7">
    <source>
        <dbReference type="ARBA" id="ARBA00023163"/>
    </source>
</evidence>
<keyword evidence="8" id="KW-0539">Nucleus</keyword>
<evidence type="ECO:0000256" key="4">
    <source>
        <dbReference type="ARBA" id="ARBA00022771"/>
    </source>
</evidence>
<dbReference type="GO" id="GO:0005634">
    <property type="term" value="C:nucleus"/>
    <property type="evidence" value="ECO:0007669"/>
    <property type="project" value="UniProtKB-SubCell"/>
</dbReference>
<dbReference type="InterPro" id="IPR013087">
    <property type="entry name" value="Znf_C2H2_type"/>
</dbReference>
<evidence type="ECO:0000313" key="11">
    <source>
        <dbReference type="EMBL" id="KAF9419627.1"/>
    </source>
</evidence>
<feature type="domain" description="C2H2-type" evidence="10">
    <location>
        <begin position="868"/>
        <end position="896"/>
    </location>
</feature>
<protein>
    <recommendedName>
        <fullName evidence="10">C2H2-type domain-containing protein</fullName>
    </recommendedName>
</protein>
<comment type="subcellular location">
    <subcellularLocation>
        <location evidence="1">Nucleus</location>
    </subcellularLocation>
</comment>
<evidence type="ECO:0000256" key="9">
    <source>
        <dbReference type="PROSITE-ProRule" id="PRU00042"/>
    </source>
</evidence>
<feature type="domain" description="C2H2-type" evidence="10">
    <location>
        <begin position="1454"/>
        <end position="1482"/>
    </location>
</feature>
<proteinExistence type="predicted"/>